<sequence>MNILIAPDKFKDAASAIDVCIALKKGILNTFPSAKCSLLPLADGGEGTLESIAMVLGADWKYIEVLDPLFRPVSACYLYIPEKKIAIIEMARASGIELLTPKERNCLITSSYGTGILIKDAIKIGAEEIVITVGGTATNDAGIGIASALGFRFFDKNNQELPPIGENLIKIDKIDDNNVLEKIKTIKFIIATDVENPFYGNKGAAFVFARQKGADDAAIIDLNSGLFSFAKLLDKFSNINPQDIAGSGAGGGVGGGLACLFNAQIISAAEWILTLNNVSEVITENQILITGEGKVDSQTWDGKLISKLLQMADNAKVPVMIICGTLQDIDILALQNNIIYANSILNKPMTLDDALTNTNTLIEQQGILLGKLLSTLSL</sequence>
<proteinExistence type="inferred from homology"/>
<reference evidence="5" key="1">
    <citation type="submission" date="2021-12" db="EMBL/GenBank/DDBJ databases">
        <authorList>
            <person name="Rodrigo-Torres L."/>
            <person name="Arahal R. D."/>
            <person name="Lucena T."/>
        </authorList>
    </citation>
    <scope>NUCLEOTIDE SEQUENCE</scope>
    <source>
        <strain evidence="5">CECT 8858</strain>
    </source>
</reference>
<dbReference type="PANTHER" id="PTHR21599:SF0">
    <property type="entry name" value="GLYCERATE KINASE"/>
    <property type="match status" value="1"/>
</dbReference>
<keyword evidence="3 4" id="KW-0418">Kinase</keyword>
<dbReference type="EMBL" id="CAKLPY010000005">
    <property type="protein sequence ID" value="CAH0997747.1"/>
    <property type="molecule type" value="Genomic_DNA"/>
</dbReference>
<comment type="caution">
    <text evidence="5">The sequence shown here is derived from an EMBL/GenBank/DDBJ whole genome shotgun (WGS) entry which is preliminary data.</text>
</comment>
<dbReference type="RefSeq" id="WP_238808555.1">
    <property type="nucleotide sequence ID" value="NZ_CAKLPY010000005.1"/>
</dbReference>
<keyword evidence="2 4" id="KW-0808">Transferase</keyword>
<dbReference type="InterPro" id="IPR018193">
    <property type="entry name" value="Glyc_kinase_flavodox-like_fold"/>
</dbReference>
<name>A0ABN8EXC3_9BACT</name>
<dbReference type="NCBIfam" id="TIGR00045">
    <property type="entry name" value="glycerate kinase"/>
    <property type="match status" value="1"/>
</dbReference>
<evidence type="ECO:0000256" key="2">
    <source>
        <dbReference type="ARBA" id="ARBA00022679"/>
    </source>
</evidence>
<dbReference type="InterPro" id="IPR004381">
    <property type="entry name" value="Glycerate_kinase"/>
</dbReference>
<protein>
    <submittedName>
        <fullName evidence="5">Glycerate 3-kinase</fullName>
        <ecNumber evidence="5">2.7.1.31</ecNumber>
    </submittedName>
</protein>
<dbReference type="Gene3D" id="3.90.1510.10">
    <property type="entry name" value="Glycerate kinase, domain 2"/>
    <property type="match status" value="1"/>
</dbReference>
<dbReference type="PANTHER" id="PTHR21599">
    <property type="entry name" value="GLYCERATE KINASE"/>
    <property type="match status" value="1"/>
</dbReference>
<dbReference type="InterPro" id="IPR036129">
    <property type="entry name" value="Glycerate_kinase_sf"/>
</dbReference>
<dbReference type="Proteomes" id="UP000837932">
    <property type="component" value="Unassembled WGS sequence"/>
</dbReference>
<accession>A0ABN8EXC3</accession>
<dbReference type="EC" id="2.7.1.31" evidence="5"/>
<evidence type="ECO:0000256" key="1">
    <source>
        <dbReference type="ARBA" id="ARBA00006284"/>
    </source>
</evidence>
<keyword evidence="6" id="KW-1185">Reference proteome</keyword>
<dbReference type="Pfam" id="PF02595">
    <property type="entry name" value="Gly_kinase"/>
    <property type="match status" value="1"/>
</dbReference>
<organism evidence="5 6">
    <name type="scientific">Emticicia aquatica</name>
    <dbReference type="NCBI Taxonomy" id="1681835"/>
    <lineage>
        <taxon>Bacteria</taxon>
        <taxon>Pseudomonadati</taxon>
        <taxon>Bacteroidota</taxon>
        <taxon>Cytophagia</taxon>
        <taxon>Cytophagales</taxon>
        <taxon>Leadbetterellaceae</taxon>
        <taxon>Emticicia</taxon>
    </lineage>
</organism>
<dbReference type="Gene3D" id="3.40.50.10350">
    <property type="entry name" value="Glycerate kinase, domain 1"/>
    <property type="match status" value="1"/>
</dbReference>
<dbReference type="InterPro" id="IPR018197">
    <property type="entry name" value="Glycerate_kinase_RE-like"/>
</dbReference>
<dbReference type="SUPFAM" id="SSF110738">
    <property type="entry name" value="Glycerate kinase I"/>
    <property type="match status" value="1"/>
</dbReference>
<comment type="similarity">
    <text evidence="1 4">Belongs to the glycerate kinase type-1 family.</text>
</comment>
<evidence type="ECO:0000313" key="5">
    <source>
        <dbReference type="EMBL" id="CAH0997747.1"/>
    </source>
</evidence>
<evidence type="ECO:0000256" key="3">
    <source>
        <dbReference type="ARBA" id="ARBA00022777"/>
    </source>
</evidence>
<dbReference type="PIRSF" id="PIRSF006078">
    <property type="entry name" value="GlxK"/>
    <property type="match status" value="1"/>
</dbReference>
<evidence type="ECO:0000256" key="4">
    <source>
        <dbReference type="PIRNR" id="PIRNR006078"/>
    </source>
</evidence>
<evidence type="ECO:0000313" key="6">
    <source>
        <dbReference type="Proteomes" id="UP000837932"/>
    </source>
</evidence>
<dbReference type="GO" id="GO:0008887">
    <property type="term" value="F:glycerate kinase activity"/>
    <property type="evidence" value="ECO:0007669"/>
    <property type="project" value="UniProtKB-EC"/>
</dbReference>
<gene>
    <name evidence="5" type="primary">glxK</name>
    <name evidence="5" type="ORF">EMA8858_03881</name>
</gene>